<accession>A0A370THH4</accession>
<dbReference type="Proteomes" id="UP000254866">
    <property type="component" value="Unassembled WGS sequence"/>
</dbReference>
<evidence type="ECO:0000313" key="3">
    <source>
        <dbReference type="Proteomes" id="UP000254866"/>
    </source>
</evidence>
<gene>
    <name evidence="2" type="ORF">BP5553_07775</name>
</gene>
<dbReference type="EMBL" id="NPIC01000007">
    <property type="protein sequence ID" value="RDL34647.1"/>
    <property type="molecule type" value="Genomic_DNA"/>
</dbReference>
<dbReference type="AlphaFoldDB" id="A0A370THH4"/>
<evidence type="ECO:0000313" key="2">
    <source>
        <dbReference type="EMBL" id="RDL34647.1"/>
    </source>
</evidence>
<organism evidence="2 3">
    <name type="scientific">Venustampulla echinocandica</name>
    <dbReference type="NCBI Taxonomy" id="2656787"/>
    <lineage>
        <taxon>Eukaryota</taxon>
        <taxon>Fungi</taxon>
        <taxon>Dikarya</taxon>
        <taxon>Ascomycota</taxon>
        <taxon>Pezizomycotina</taxon>
        <taxon>Leotiomycetes</taxon>
        <taxon>Helotiales</taxon>
        <taxon>Pleuroascaceae</taxon>
        <taxon>Venustampulla</taxon>
    </lineage>
</organism>
<keyword evidence="3" id="KW-1185">Reference proteome</keyword>
<reference evidence="2 3" key="1">
    <citation type="journal article" date="2018" name="IMA Fungus">
        <title>IMA Genome-F 9: Draft genome sequence of Annulohypoxylon stygium, Aspergillus mulundensis, Berkeleyomyces basicola (syn. Thielaviopsis basicola), Ceratocystis smalleyi, two Cercospora beticola strains, Coleophoma cylindrospora, Fusarium fracticaudum, Phialophora cf. hyalina, and Morchella septimelata.</title>
        <authorList>
            <person name="Wingfield B.D."/>
            <person name="Bills G.F."/>
            <person name="Dong Y."/>
            <person name="Huang W."/>
            <person name="Nel W.J."/>
            <person name="Swalarsk-Parry B.S."/>
            <person name="Vaghefi N."/>
            <person name="Wilken P.M."/>
            <person name="An Z."/>
            <person name="de Beer Z.W."/>
            <person name="De Vos L."/>
            <person name="Chen L."/>
            <person name="Duong T.A."/>
            <person name="Gao Y."/>
            <person name="Hammerbacher A."/>
            <person name="Kikkert J.R."/>
            <person name="Li Y."/>
            <person name="Li H."/>
            <person name="Li K."/>
            <person name="Li Q."/>
            <person name="Liu X."/>
            <person name="Ma X."/>
            <person name="Naidoo K."/>
            <person name="Pethybridge S.J."/>
            <person name="Sun J."/>
            <person name="Steenkamp E.T."/>
            <person name="van der Nest M.A."/>
            <person name="van Wyk S."/>
            <person name="Wingfield M.J."/>
            <person name="Xiong C."/>
            <person name="Yue Q."/>
            <person name="Zhang X."/>
        </authorList>
    </citation>
    <scope>NUCLEOTIDE SEQUENCE [LARGE SCALE GENOMIC DNA]</scope>
    <source>
        <strain evidence="2 3">BP 5553</strain>
    </source>
</reference>
<comment type="caution">
    <text evidence="2">The sequence shown here is derived from an EMBL/GenBank/DDBJ whole genome shotgun (WGS) entry which is preliminary data.</text>
</comment>
<feature type="signal peptide" evidence="1">
    <location>
        <begin position="1"/>
        <end position="29"/>
    </location>
</feature>
<keyword evidence="1" id="KW-0732">Signal</keyword>
<feature type="chain" id="PRO_5017044270" evidence="1">
    <location>
        <begin position="30"/>
        <end position="109"/>
    </location>
</feature>
<evidence type="ECO:0000256" key="1">
    <source>
        <dbReference type="SAM" id="SignalP"/>
    </source>
</evidence>
<dbReference type="RefSeq" id="XP_031867629.1">
    <property type="nucleotide sequence ID" value="XM_032016398.1"/>
</dbReference>
<name>A0A370THH4_9HELO</name>
<protein>
    <submittedName>
        <fullName evidence="2">Uncharacterized protein</fullName>
    </submittedName>
</protein>
<dbReference type="GeneID" id="43600624"/>
<sequence>MYRPVAATICLSLFFFDSASRCALQGVSGESSDYHVEPALELASKCNSVALLLEDFVGQRSVGVNAVVDGHLQAGQHDRDEAAGAVLTFKGSFFELQAARKWSGAVMEE</sequence>
<proteinExistence type="predicted"/>